<dbReference type="OrthoDB" id="1956246at2759"/>
<sequence>MEPNVSSRRKRSLAIDFPHGSLPADNPPLKKSRTVYQNAATNGGNKDLELYKVWEHDATNPCLEDPLQGLVGRALTPHWQEAVDASPWLHAPLSPYPWPDLQTSPSIVEHTHLQHHLQNESEICNPLETCKFCEKHDVCPHHHEICHPCVLEVSLKGFEMSVKSLHQAVDNWAWKKVSGSATENVVPYKEEQNERLSVLQHPAPWLIPTHWVPTLLMACAKSISKEDMVSTNHLMWVLNSLSSSKDASLDCRMASYFVHALHCKVKGIGHALQKRVTKSIQNLNINLDLGMKKLLMWREVTPWSAFGQEASNAAIFEALKGEDRVHVVDVSHWSCLCMQWPTLVEALATRREGAPHLRLTVVIMRSEGTVRQAMKAISNKITRFAHLMGLPSFKFKVIYDPTLEKIDAQSLDVGLGEALVVNLNQTLQCVPIRGSKYGGESPRDMVLRMLCTCNPKIMVIVENEVDQLSNTFAERFCSLYQFVSVFVGSMDRPDMPANQARLHVQEEVAKIMIVNSIACDENNGEERIHGENSLYHENPKREQLGGWAQRLSRAGFQSVCLEDDVLHRVKMLLKMYPSYWGLLHGAYEKDASVGELEPSPRSLTLTWRDYPIHTCTVWAPMQ</sequence>
<proteinExistence type="predicted"/>
<evidence type="ECO:0000256" key="2">
    <source>
        <dbReference type="ARBA" id="ARBA00023163"/>
    </source>
</evidence>
<dbReference type="AlphaFoldDB" id="A0A9D4UL91"/>
<dbReference type="Proteomes" id="UP000886520">
    <property type="component" value="Chromosome 15"/>
</dbReference>
<keyword evidence="5" id="KW-1185">Reference proteome</keyword>
<reference evidence="4" key="1">
    <citation type="submission" date="2021-01" db="EMBL/GenBank/DDBJ databases">
        <title>Adiantum capillus-veneris genome.</title>
        <authorList>
            <person name="Fang Y."/>
            <person name="Liao Q."/>
        </authorList>
    </citation>
    <scope>NUCLEOTIDE SEQUENCE</scope>
    <source>
        <strain evidence="4">H3</strain>
        <tissue evidence="4">Leaf</tissue>
    </source>
</reference>
<comment type="caution">
    <text evidence="4">The sequence shown here is derived from an EMBL/GenBank/DDBJ whole genome shotgun (WGS) entry which is preliminary data.</text>
</comment>
<accession>A0A9D4UL91</accession>
<evidence type="ECO:0000256" key="1">
    <source>
        <dbReference type="ARBA" id="ARBA00023015"/>
    </source>
</evidence>
<feature type="region of interest" description="Disordered" evidence="3">
    <location>
        <begin position="1"/>
        <end position="28"/>
    </location>
</feature>
<keyword evidence="2" id="KW-0804">Transcription</keyword>
<evidence type="ECO:0000313" key="5">
    <source>
        <dbReference type="Proteomes" id="UP000886520"/>
    </source>
</evidence>
<protein>
    <submittedName>
        <fullName evidence="4">Uncharacterized protein</fullName>
    </submittedName>
</protein>
<dbReference type="Pfam" id="PF03514">
    <property type="entry name" value="GRAS"/>
    <property type="match status" value="1"/>
</dbReference>
<dbReference type="InterPro" id="IPR005202">
    <property type="entry name" value="TF_GRAS"/>
</dbReference>
<organism evidence="4 5">
    <name type="scientific">Adiantum capillus-veneris</name>
    <name type="common">Maidenhair fern</name>
    <dbReference type="NCBI Taxonomy" id="13818"/>
    <lineage>
        <taxon>Eukaryota</taxon>
        <taxon>Viridiplantae</taxon>
        <taxon>Streptophyta</taxon>
        <taxon>Embryophyta</taxon>
        <taxon>Tracheophyta</taxon>
        <taxon>Polypodiopsida</taxon>
        <taxon>Polypodiidae</taxon>
        <taxon>Polypodiales</taxon>
        <taxon>Pteridineae</taxon>
        <taxon>Pteridaceae</taxon>
        <taxon>Vittarioideae</taxon>
        <taxon>Adiantum</taxon>
    </lineage>
</organism>
<dbReference type="PROSITE" id="PS50985">
    <property type="entry name" value="GRAS"/>
    <property type="match status" value="1"/>
</dbReference>
<gene>
    <name evidence="4" type="ORF">GOP47_0015960</name>
</gene>
<keyword evidence="1" id="KW-0805">Transcription regulation</keyword>
<evidence type="ECO:0000313" key="4">
    <source>
        <dbReference type="EMBL" id="KAI5069659.1"/>
    </source>
</evidence>
<name>A0A9D4UL91_ADICA</name>
<dbReference type="EMBL" id="JABFUD020000015">
    <property type="protein sequence ID" value="KAI5069659.1"/>
    <property type="molecule type" value="Genomic_DNA"/>
</dbReference>
<dbReference type="PANTHER" id="PTHR31636">
    <property type="entry name" value="OSJNBA0084A10.13 PROTEIN-RELATED"/>
    <property type="match status" value="1"/>
</dbReference>
<evidence type="ECO:0000256" key="3">
    <source>
        <dbReference type="SAM" id="MobiDB-lite"/>
    </source>
</evidence>